<evidence type="ECO:0000256" key="1">
    <source>
        <dbReference type="SAM" id="MobiDB-lite"/>
    </source>
</evidence>
<reference evidence="2 3" key="1">
    <citation type="journal article" date="2023" name="Plants (Basel)">
        <title>Bridging the Gap: Combining Genomics and Transcriptomics Approaches to Understand Stylosanthes scabra, an Orphan Legume from the Brazilian Caatinga.</title>
        <authorList>
            <person name="Ferreira-Neto J.R.C."/>
            <person name="da Silva M.D."/>
            <person name="Binneck E."/>
            <person name="de Melo N.F."/>
            <person name="da Silva R.H."/>
            <person name="de Melo A.L.T.M."/>
            <person name="Pandolfi V."/>
            <person name="Bustamante F.O."/>
            <person name="Brasileiro-Vidal A.C."/>
            <person name="Benko-Iseppon A.M."/>
        </authorList>
    </citation>
    <scope>NUCLEOTIDE SEQUENCE [LARGE SCALE GENOMIC DNA]</scope>
    <source>
        <tissue evidence="2">Leaves</tissue>
    </source>
</reference>
<feature type="compositionally biased region" description="Basic and acidic residues" evidence="1">
    <location>
        <begin position="31"/>
        <end position="40"/>
    </location>
</feature>
<proteinExistence type="predicted"/>
<protein>
    <submittedName>
        <fullName evidence="2">Uncharacterized protein</fullName>
    </submittedName>
</protein>
<dbReference type="EMBL" id="JASCZI010120834">
    <property type="protein sequence ID" value="MED6155138.1"/>
    <property type="molecule type" value="Genomic_DNA"/>
</dbReference>
<sequence length="275" mass="30922">MDYGLSETYPMVAEAQLTKLVENGLIEADDPERSESRIEEETVDGGADSENSEKDESVETLYKINECMLLEWRKESDAVLETVLVPEEEMRVNGGVQGAADKTHCSVSENPGLNGDVDALLQGCSLEKGVLVVNADRNQSSDDDISEDDKFEEATASKGLWKRGGLLFDSSDDDEVLTRLFNCDPDNVKRATKKSKKQKQARNPPNIQGRTLATRKLLSETKKSQVDMRFIRSIWNVDNQIAREYVEADNSYWCGLLYLRNSIPGKACKMWNNRR</sequence>
<keyword evidence="3" id="KW-1185">Reference proteome</keyword>
<gene>
    <name evidence="2" type="ORF">PIB30_002870</name>
</gene>
<organism evidence="2 3">
    <name type="scientific">Stylosanthes scabra</name>
    <dbReference type="NCBI Taxonomy" id="79078"/>
    <lineage>
        <taxon>Eukaryota</taxon>
        <taxon>Viridiplantae</taxon>
        <taxon>Streptophyta</taxon>
        <taxon>Embryophyta</taxon>
        <taxon>Tracheophyta</taxon>
        <taxon>Spermatophyta</taxon>
        <taxon>Magnoliopsida</taxon>
        <taxon>eudicotyledons</taxon>
        <taxon>Gunneridae</taxon>
        <taxon>Pentapetalae</taxon>
        <taxon>rosids</taxon>
        <taxon>fabids</taxon>
        <taxon>Fabales</taxon>
        <taxon>Fabaceae</taxon>
        <taxon>Papilionoideae</taxon>
        <taxon>50 kb inversion clade</taxon>
        <taxon>dalbergioids sensu lato</taxon>
        <taxon>Dalbergieae</taxon>
        <taxon>Pterocarpus clade</taxon>
        <taxon>Stylosanthes</taxon>
    </lineage>
</organism>
<accession>A0ABU6U4J1</accession>
<evidence type="ECO:0000313" key="2">
    <source>
        <dbReference type="EMBL" id="MED6155138.1"/>
    </source>
</evidence>
<dbReference type="Proteomes" id="UP001341840">
    <property type="component" value="Unassembled WGS sequence"/>
</dbReference>
<comment type="caution">
    <text evidence="2">The sequence shown here is derived from an EMBL/GenBank/DDBJ whole genome shotgun (WGS) entry which is preliminary data.</text>
</comment>
<evidence type="ECO:0000313" key="3">
    <source>
        <dbReference type="Proteomes" id="UP001341840"/>
    </source>
</evidence>
<name>A0ABU6U4J1_9FABA</name>
<feature type="region of interest" description="Disordered" evidence="1">
    <location>
        <begin position="26"/>
        <end position="57"/>
    </location>
</feature>